<organism evidence="3 4">
    <name type="scientific">Heterodermia speciosa</name>
    <dbReference type="NCBI Taxonomy" id="116794"/>
    <lineage>
        <taxon>Eukaryota</taxon>
        <taxon>Fungi</taxon>
        <taxon>Dikarya</taxon>
        <taxon>Ascomycota</taxon>
        <taxon>Pezizomycotina</taxon>
        <taxon>Lecanoromycetes</taxon>
        <taxon>OSLEUM clade</taxon>
        <taxon>Lecanoromycetidae</taxon>
        <taxon>Caliciales</taxon>
        <taxon>Physciaceae</taxon>
        <taxon>Heterodermia</taxon>
    </lineage>
</organism>
<comment type="caution">
    <text evidence="3">The sequence shown here is derived from an EMBL/GenBank/DDBJ whole genome shotgun (WGS) entry which is preliminary data.</text>
</comment>
<feature type="compositionally biased region" description="Basic and acidic residues" evidence="1">
    <location>
        <begin position="318"/>
        <end position="332"/>
    </location>
</feature>
<gene>
    <name evidence="3" type="ORF">HETSPECPRED_005213</name>
</gene>
<dbReference type="Gene3D" id="3.20.20.105">
    <property type="entry name" value="Queuine tRNA-ribosyltransferase-like"/>
    <property type="match status" value="1"/>
</dbReference>
<dbReference type="EMBL" id="CAJPDS010000032">
    <property type="protein sequence ID" value="CAF9923003.1"/>
    <property type="molecule type" value="Genomic_DNA"/>
</dbReference>
<dbReference type="GO" id="GO:0006400">
    <property type="term" value="P:tRNA modification"/>
    <property type="evidence" value="ECO:0007669"/>
    <property type="project" value="InterPro"/>
</dbReference>
<evidence type="ECO:0000259" key="2">
    <source>
        <dbReference type="Pfam" id="PF01702"/>
    </source>
</evidence>
<keyword evidence="4" id="KW-1185">Reference proteome</keyword>
<evidence type="ECO:0000313" key="4">
    <source>
        <dbReference type="Proteomes" id="UP000664521"/>
    </source>
</evidence>
<feature type="region of interest" description="Disordered" evidence="1">
    <location>
        <begin position="309"/>
        <end position="332"/>
    </location>
</feature>
<name>A0A8H3IL63_9LECA</name>
<dbReference type="AlphaFoldDB" id="A0A8H3IL63"/>
<dbReference type="PANTHER" id="PTHR46064">
    <property type="entry name" value="QUEUINE TRNA-RIBOSYLTRANSFERASE ACCESSORY SUBUNIT 2"/>
    <property type="match status" value="1"/>
</dbReference>
<dbReference type="SUPFAM" id="SSF51713">
    <property type="entry name" value="tRNA-guanine transglycosylase"/>
    <property type="match status" value="1"/>
</dbReference>
<evidence type="ECO:0000313" key="3">
    <source>
        <dbReference type="EMBL" id="CAF9923003.1"/>
    </source>
</evidence>
<accession>A0A8H3IL63</accession>
<dbReference type="PANTHER" id="PTHR46064:SF1">
    <property type="entry name" value="QUEUINE TRNA-RIBOSYLTRANSFERASE ACCESSORY SUBUNIT 2"/>
    <property type="match status" value="1"/>
</dbReference>
<feature type="region of interest" description="Disordered" evidence="1">
    <location>
        <begin position="263"/>
        <end position="295"/>
    </location>
</feature>
<dbReference type="OrthoDB" id="27601at2759"/>
<proteinExistence type="predicted"/>
<dbReference type="NCBIfam" id="TIGR00449">
    <property type="entry name" value="tgt_general"/>
    <property type="match status" value="1"/>
</dbReference>
<dbReference type="InterPro" id="IPR050852">
    <property type="entry name" value="Queuine_tRNA-ribosyltrfase"/>
</dbReference>
<dbReference type="Proteomes" id="UP000664521">
    <property type="component" value="Unassembled WGS sequence"/>
</dbReference>
<dbReference type="InterPro" id="IPR002616">
    <property type="entry name" value="tRNA_ribo_trans-like"/>
</dbReference>
<feature type="domain" description="tRNA-guanine(15) transglycosylase-like" evidence="2">
    <location>
        <begin position="6"/>
        <end position="265"/>
    </location>
</feature>
<evidence type="ECO:0000256" key="1">
    <source>
        <dbReference type="SAM" id="MobiDB-lite"/>
    </source>
</evidence>
<sequence length="332" mass="36707">MSIVTSIGFSSLKSTFYAEAVHKLKPDIALSMADVVDNRPGIKRKEKMGDRTQTWLKDLIAVTEDGNESASGTAVFAPVLPIEAEEQSYYLDALGDDFAGCISGLVLYNTTSMLSIPDGLSLLPRMLTTDSRNPHKLLEAVAAGVDLFTVPFVGAATDAGIALDFSLAVQEAEPSNRILPLGVDMWSVAYATDTASLQDNCECYTCTRHHRAYLQHLLSAKEMLGWVLLQIHNHHIMDKFFAEIRQSIRYGSFHEHKEAFGRRYEPELPEKTGQGPRIRGYQYKSEGGGELPKNTLAYRPLDDVEKLAEAPLPGPSIDAKDLEQRGFAKREE</sequence>
<dbReference type="Pfam" id="PF01702">
    <property type="entry name" value="TGT"/>
    <property type="match status" value="1"/>
</dbReference>
<protein>
    <recommendedName>
        <fullName evidence="2">tRNA-guanine(15) transglycosylase-like domain-containing protein</fullName>
    </recommendedName>
</protein>
<reference evidence="3" key="1">
    <citation type="submission" date="2021-03" db="EMBL/GenBank/DDBJ databases">
        <authorList>
            <person name="Tagirdzhanova G."/>
        </authorList>
    </citation>
    <scope>NUCLEOTIDE SEQUENCE</scope>
</reference>
<dbReference type="InterPro" id="IPR036511">
    <property type="entry name" value="TGT-like_sf"/>
</dbReference>